<evidence type="ECO:0000256" key="5">
    <source>
        <dbReference type="RuleBase" id="RU367022"/>
    </source>
</evidence>
<keyword evidence="5" id="KW-0187">Copper transport</keyword>
<feature type="transmembrane region" description="Helical" evidence="5">
    <location>
        <begin position="323"/>
        <end position="343"/>
    </location>
</feature>
<keyword evidence="4 5" id="KW-0472">Membrane</keyword>
<feature type="transmembrane region" description="Helical" evidence="5">
    <location>
        <begin position="234"/>
        <end position="251"/>
    </location>
</feature>
<evidence type="ECO:0000256" key="1">
    <source>
        <dbReference type="ARBA" id="ARBA00004107"/>
    </source>
</evidence>
<feature type="region of interest" description="Disordered" evidence="6">
    <location>
        <begin position="111"/>
        <end position="170"/>
    </location>
</feature>
<evidence type="ECO:0000313" key="7">
    <source>
        <dbReference type="Ensembl" id="ENSAPLP00020023310.1"/>
    </source>
</evidence>
<evidence type="ECO:0000313" key="8">
    <source>
        <dbReference type="Proteomes" id="UP000694400"/>
    </source>
</evidence>
<sequence length="346" mass="37221">MGSMGGTDLGRGGPSCWDIGSSAKGRRKTQRRFLWQRQNWQPCPQLRAVSLGKSRGQGFLLLSRRDEALGRVVTGLKAHQGWALQHRAASLPASSPPHKTVVVLGGSWAAPGSRSRSNLGALAGKKEKSRGRCRKAEGSRAGLQPPASFALGSRRHPQPLSASSCSSSPGSVRVAAALGRRLPTTRVSSGFLSPAQTRAGRKKLPCKKAEMTFFFSDTVVLLFDFWSVHSPTGLALSLLVVALLSVLYEVVKMGKARVLRRALLAVPPSLSREELLEPEEGDGGRGATQGRWFQFHVAQTLLHVVQVVLGYALMLAVMSYNAWVFLGVLAGSTVGYFVVYPLLRVG</sequence>
<comment type="similarity">
    <text evidence="5">Belongs to the copper transporter (Ctr) (TC 1.A.56) family. SLC31A subfamily.</text>
</comment>
<dbReference type="GO" id="GO:0031902">
    <property type="term" value="C:late endosome membrane"/>
    <property type="evidence" value="ECO:0007669"/>
    <property type="project" value="UniProtKB-SubCell"/>
</dbReference>
<evidence type="ECO:0000256" key="4">
    <source>
        <dbReference type="ARBA" id="ARBA00023136"/>
    </source>
</evidence>
<organism evidence="7 8">
    <name type="scientific">Anas platyrhynchos</name>
    <name type="common">Mallard</name>
    <name type="synonym">Anas boschas</name>
    <dbReference type="NCBI Taxonomy" id="8839"/>
    <lineage>
        <taxon>Eukaryota</taxon>
        <taxon>Metazoa</taxon>
        <taxon>Chordata</taxon>
        <taxon>Craniata</taxon>
        <taxon>Vertebrata</taxon>
        <taxon>Euteleostomi</taxon>
        <taxon>Archelosauria</taxon>
        <taxon>Archosauria</taxon>
        <taxon>Dinosauria</taxon>
        <taxon>Saurischia</taxon>
        <taxon>Theropoda</taxon>
        <taxon>Coelurosauria</taxon>
        <taxon>Aves</taxon>
        <taxon>Neognathae</taxon>
        <taxon>Galloanserae</taxon>
        <taxon>Anseriformes</taxon>
        <taxon>Anatidae</taxon>
        <taxon>Anatinae</taxon>
        <taxon>Anas</taxon>
    </lineage>
</organism>
<dbReference type="AlphaFoldDB" id="A0A8B9TN16"/>
<feature type="region of interest" description="Disordered" evidence="6">
    <location>
        <begin position="1"/>
        <end position="24"/>
    </location>
</feature>
<dbReference type="PANTHER" id="PTHR12483:SF8">
    <property type="entry name" value="PROTEIN SLC31A2"/>
    <property type="match status" value="1"/>
</dbReference>
<feature type="compositionally biased region" description="Gly residues" evidence="6">
    <location>
        <begin position="1"/>
        <end position="13"/>
    </location>
</feature>
<evidence type="ECO:0000256" key="6">
    <source>
        <dbReference type="SAM" id="MobiDB-lite"/>
    </source>
</evidence>
<keyword evidence="3 5" id="KW-1133">Transmembrane helix</keyword>
<reference evidence="7" key="3">
    <citation type="submission" date="2025-09" db="UniProtKB">
        <authorList>
            <consortium name="Ensembl"/>
        </authorList>
    </citation>
    <scope>IDENTIFICATION</scope>
</reference>
<keyword evidence="5" id="KW-0406">Ion transport</keyword>
<dbReference type="Pfam" id="PF04145">
    <property type="entry name" value="Ctr"/>
    <property type="match status" value="1"/>
</dbReference>
<accession>A0A8B9TN16</accession>
<feature type="compositionally biased region" description="Low complexity" evidence="6">
    <location>
        <begin position="161"/>
        <end position="170"/>
    </location>
</feature>
<dbReference type="Proteomes" id="UP000694400">
    <property type="component" value="Chromosome 19"/>
</dbReference>
<dbReference type="Ensembl" id="ENSAPLT00020025163.1">
    <property type="protein sequence ID" value="ENSAPLP00020023310.1"/>
    <property type="gene ID" value="ENSAPLG00020016207.1"/>
</dbReference>
<name>A0A8B9TN16_ANAPL</name>
<protein>
    <recommendedName>
        <fullName evidence="5">Copper transport protein</fullName>
    </recommendedName>
</protein>
<reference evidence="7" key="2">
    <citation type="submission" date="2025-08" db="UniProtKB">
        <authorList>
            <consortium name="Ensembl"/>
        </authorList>
    </citation>
    <scope>IDENTIFICATION</scope>
</reference>
<keyword evidence="5" id="KW-0813">Transport</keyword>
<reference evidence="7" key="1">
    <citation type="submission" date="2019-08" db="EMBL/GenBank/DDBJ databases">
        <title>Three high-quality genomes provides insights into domestication of ducks.</title>
        <authorList>
            <person name="Hou Z.C."/>
            <person name="Zhu F."/>
            <person name="Yin Z.T."/>
            <person name="Zhang F."/>
        </authorList>
    </citation>
    <scope>NUCLEOTIDE SEQUENCE [LARGE SCALE GENOMIC DNA]</scope>
</reference>
<evidence type="ECO:0000256" key="2">
    <source>
        <dbReference type="ARBA" id="ARBA00022692"/>
    </source>
</evidence>
<feature type="transmembrane region" description="Helical" evidence="5">
    <location>
        <begin position="295"/>
        <end position="317"/>
    </location>
</feature>
<dbReference type="GO" id="GO:0005375">
    <property type="term" value="F:copper ion transmembrane transporter activity"/>
    <property type="evidence" value="ECO:0007669"/>
    <property type="project" value="UniProtKB-UniRule"/>
</dbReference>
<proteinExistence type="inferred from homology"/>
<evidence type="ECO:0000256" key="3">
    <source>
        <dbReference type="ARBA" id="ARBA00022989"/>
    </source>
</evidence>
<comment type="subcellular location">
    <subcellularLocation>
        <location evidence="1">Late endosome membrane</location>
        <topology evidence="1">Multi-pass membrane protein</topology>
    </subcellularLocation>
    <subcellularLocation>
        <location evidence="5">Membrane</location>
        <topology evidence="5">Multi-pass membrane protein</topology>
    </subcellularLocation>
</comment>
<keyword evidence="5" id="KW-0186">Copper</keyword>
<dbReference type="InterPro" id="IPR007274">
    <property type="entry name" value="Cop_transporter"/>
</dbReference>
<keyword evidence="2 5" id="KW-0812">Transmembrane</keyword>
<dbReference type="PANTHER" id="PTHR12483">
    <property type="entry name" value="SOLUTE CARRIER FAMILY 31 COPPER TRANSPORTERS"/>
    <property type="match status" value="1"/>
</dbReference>